<dbReference type="Proteomes" id="UP001379945">
    <property type="component" value="Unassembled WGS sequence"/>
</dbReference>
<evidence type="ECO:0000256" key="3">
    <source>
        <dbReference type="SAM" id="Phobius"/>
    </source>
</evidence>
<dbReference type="InterPro" id="IPR000160">
    <property type="entry name" value="GGDEF_dom"/>
</dbReference>
<dbReference type="Gene3D" id="3.30.70.270">
    <property type="match status" value="1"/>
</dbReference>
<evidence type="ECO:0000313" key="5">
    <source>
        <dbReference type="EMBL" id="MEK8044809.1"/>
    </source>
</evidence>
<accession>A0ABU9C2B5</accession>
<keyword evidence="3" id="KW-1133">Transmembrane helix</keyword>
<dbReference type="SMART" id="SM00267">
    <property type="entry name" value="GGDEF"/>
    <property type="match status" value="1"/>
</dbReference>
<dbReference type="NCBIfam" id="TIGR00254">
    <property type="entry name" value="GGDEF"/>
    <property type="match status" value="1"/>
</dbReference>
<evidence type="ECO:0000259" key="4">
    <source>
        <dbReference type="PROSITE" id="PS50887"/>
    </source>
</evidence>
<keyword evidence="3" id="KW-0472">Membrane</keyword>
<dbReference type="RefSeq" id="WP_341396970.1">
    <property type="nucleotide sequence ID" value="NZ_JBBUTI010000001.1"/>
</dbReference>
<feature type="domain" description="GGDEF" evidence="4">
    <location>
        <begin position="277"/>
        <end position="413"/>
    </location>
</feature>
<evidence type="ECO:0000256" key="1">
    <source>
        <dbReference type="ARBA" id="ARBA00012528"/>
    </source>
</evidence>
<proteinExistence type="predicted"/>
<feature type="transmembrane region" description="Helical" evidence="3">
    <location>
        <begin position="85"/>
        <end position="107"/>
    </location>
</feature>
<dbReference type="EC" id="2.7.7.65" evidence="1"/>
<feature type="transmembrane region" description="Helical" evidence="3">
    <location>
        <begin position="166"/>
        <end position="184"/>
    </location>
</feature>
<keyword evidence="5" id="KW-0808">Transferase</keyword>
<dbReference type="PANTHER" id="PTHR45138:SF9">
    <property type="entry name" value="DIGUANYLATE CYCLASE DGCM-RELATED"/>
    <property type="match status" value="1"/>
</dbReference>
<dbReference type="Pfam" id="PF00990">
    <property type="entry name" value="GGDEF"/>
    <property type="match status" value="1"/>
</dbReference>
<gene>
    <name evidence="5" type="ORF">AACH00_00455</name>
</gene>
<dbReference type="SUPFAM" id="SSF55073">
    <property type="entry name" value="Nucleotide cyclase"/>
    <property type="match status" value="1"/>
</dbReference>
<organism evidence="5 6">
    <name type="scientific">Ideonella margarita</name>
    <dbReference type="NCBI Taxonomy" id="2984191"/>
    <lineage>
        <taxon>Bacteria</taxon>
        <taxon>Pseudomonadati</taxon>
        <taxon>Pseudomonadota</taxon>
        <taxon>Betaproteobacteria</taxon>
        <taxon>Burkholderiales</taxon>
        <taxon>Sphaerotilaceae</taxon>
        <taxon>Ideonella</taxon>
    </lineage>
</organism>
<dbReference type="InterPro" id="IPR043128">
    <property type="entry name" value="Rev_trsase/Diguanyl_cyclase"/>
</dbReference>
<dbReference type="InterPro" id="IPR050469">
    <property type="entry name" value="Diguanylate_Cyclase"/>
</dbReference>
<evidence type="ECO:0000256" key="2">
    <source>
        <dbReference type="ARBA" id="ARBA00034247"/>
    </source>
</evidence>
<comment type="caution">
    <text evidence="5">The sequence shown here is derived from an EMBL/GenBank/DDBJ whole genome shotgun (WGS) entry which is preliminary data.</text>
</comment>
<name>A0ABU9C2B5_9BURK</name>
<feature type="transmembrane region" description="Helical" evidence="3">
    <location>
        <begin position="196"/>
        <end position="215"/>
    </location>
</feature>
<keyword evidence="3" id="KW-0812">Transmembrane</keyword>
<dbReference type="EMBL" id="JBBUTI010000001">
    <property type="protein sequence ID" value="MEK8044809.1"/>
    <property type="molecule type" value="Genomic_DNA"/>
</dbReference>
<dbReference type="CDD" id="cd01949">
    <property type="entry name" value="GGDEF"/>
    <property type="match status" value="1"/>
</dbReference>
<keyword evidence="5" id="KW-0548">Nucleotidyltransferase</keyword>
<reference evidence="5 6" key="1">
    <citation type="submission" date="2024-04" db="EMBL/GenBank/DDBJ databases">
        <title>Novel species of the genus Ideonella isolated from streams.</title>
        <authorList>
            <person name="Lu H."/>
        </authorList>
    </citation>
    <scope>NUCLEOTIDE SEQUENCE [LARGE SCALE GENOMIC DNA]</scope>
    <source>
        <strain evidence="5 6">LYT19W</strain>
    </source>
</reference>
<dbReference type="PROSITE" id="PS50887">
    <property type="entry name" value="GGDEF"/>
    <property type="match status" value="1"/>
</dbReference>
<dbReference type="InterPro" id="IPR029787">
    <property type="entry name" value="Nucleotide_cyclase"/>
</dbReference>
<protein>
    <recommendedName>
        <fullName evidence="1">diguanylate cyclase</fullName>
        <ecNumber evidence="1">2.7.7.65</ecNumber>
    </recommendedName>
</protein>
<feature type="transmembrane region" description="Helical" evidence="3">
    <location>
        <begin position="119"/>
        <end position="137"/>
    </location>
</feature>
<sequence>MPPLHHRFTTAPELGPSDGGAAMAALLAMGKQERWHLRFPPSLEARFEANTAAQRSRDLQAAGLLALGIFDSLLLNDWISRPEVLLLACWWRLGVATPYALLVLALVRRGLPRVWREGAIGSLLILALVAGCKLFQQTTSPDGIYDIFLFSLIFLAGNVVFQLRFACALGSSMIGLLVAAFYLFGPDTQPHHAKTYAMGLMVATALFTALACYRLERAERRNYLHVLREITRSDMALQAASRYAALADTDALTDLANRRAFDQELPRRWAHAANNGLGMAALLIDIDHFKQFNDLHGHAAGDDCLRRVACAMRIAVRDNDHLARIGGEEFAVLLQPATVSSATRLAQRLRAAVVTAGITHNGLAGQPLVTISVGFVVTGPPMLLAPDALMDAADRALYEAKRQGRNRCVRLDGQTFLPV</sequence>
<dbReference type="PANTHER" id="PTHR45138">
    <property type="entry name" value="REGULATORY COMPONENTS OF SENSORY TRANSDUCTION SYSTEM"/>
    <property type="match status" value="1"/>
</dbReference>
<comment type="catalytic activity">
    <reaction evidence="2">
        <text>2 GTP = 3',3'-c-di-GMP + 2 diphosphate</text>
        <dbReference type="Rhea" id="RHEA:24898"/>
        <dbReference type="ChEBI" id="CHEBI:33019"/>
        <dbReference type="ChEBI" id="CHEBI:37565"/>
        <dbReference type="ChEBI" id="CHEBI:58805"/>
        <dbReference type="EC" id="2.7.7.65"/>
    </reaction>
</comment>
<feature type="transmembrane region" description="Helical" evidence="3">
    <location>
        <begin position="143"/>
        <end position="161"/>
    </location>
</feature>
<keyword evidence="6" id="KW-1185">Reference proteome</keyword>
<dbReference type="GO" id="GO:0052621">
    <property type="term" value="F:diguanylate cyclase activity"/>
    <property type="evidence" value="ECO:0007669"/>
    <property type="project" value="UniProtKB-EC"/>
</dbReference>
<evidence type="ECO:0000313" key="6">
    <source>
        <dbReference type="Proteomes" id="UP001379945"/>
    </source>
</evidence>